<gene>
    <name evidence="1" type="ORF">S01H1_05197</name>
</gene>
<comment type="caution">
    <text evidence="1">The sequence shown here is derived from an EMBL/GenBank/DDBJ whole genome shotgun (WGS) entry which is preliminary data.</text>
</comment>
<accession>X0S6U5</accession>
<reference evidence="1" key="1">
    <citation type="journal article" date="2014" name="Front. Microbiol.">
        <title>High frequency of phylogenetically diverse reductive dehalogenase-homologous genes in deep subseafloor sedimentary metagenomes.</title>
        <authorList>
            <person name="Kawai M."/>
            <person name="Futagami T."/>
            <person name="Toyoda A."/>
            <person name="Takaki Y."/>
            <person name="Nishi S."/>
            <person name="Hori S."/>
            <person name="Arai W."/>
            <person name="Tsubouchi T."/>
            <person name="Morono Y."/>
            <person name="Uchiyama I."/>
            <person name="Ito T."/>
            <person name="Fujiyama A."/>
            <person name="Inagaki F."/>
            <person name="Takami H."/>
        </authorList>
    </citation>
    <scope>NUCLEOTIDE SEQUENCE</scope>
    <source>
        <strain evidence="1">Expedition CK06-06</strain>
    </source>
</reference>
<feature type="non-terminal residue" evidence="1">
    <location>
        <position position="1"/>
    </location>
</feature>
<dbReference type="EMBL" id="BARS01002711">
    <property type="protein sequence ID" value="GAF71652.1"/>
    <property type="molecule type" value="Genomic_DNA"/>
</dbReference>
<sequence>QKAARANLKELGVDMMYVRPESNFVKQNEHRWNRVLHLLNATDSIPNPVIDDRWTVRAWNFMKQMKAAIGEARTQASIANNFPALYEAFTLRMMGNDALISVINAMLAQQTSYKTLSQEYGTPAAVFEWYVKLFRADFDPDGDKPTTRSYMVTVQNPVSLSSSFSARNQAGFLMMFSISFQPDTLWDIVERRELGEEEHERLMSAYISMAAYKALEAVVTLQPNSFNAVSVMDHFVSAYKTRRELDLAQQLQGGAISELVNYVIKGAKWAVMEANADVSDFHQPNQRARKIVKSVDRSPEDG</sequence>
<protein>
    <submittedName>
        <fullName evidence="1">Uncharacterized protein</fullName>
    </submittedName>
</protein>
<dbReference type="AlphaFoldDB" id="X0S6U5"/>
<proteinExistence type="predicted"/>
<organism evidence="1">
    <name type="scientific">marine sediment metagenome</name>
    <dbReference type="NCBI Taxonomy" id="412755"/>
    <lineage>
        <taxon>unclassified sequences</taxon>
        <taxon>metagenomes</taxon>
        <taxon>ecological metagenomes</taxon>
    </lineage>
</organism>
<evidence type="ECO:0000313" key="1">
    <source>
        <dbReference type="EMBL" id="GAF71652.1"/>
    </source>
</evidence>
<name>X0S6U5_9ZZZZ</name>